<evidence type="ECO:0000313" key="2">
    <source>
        <dbReference type="EMBL" id="MFD2917634.1"/>
    </source>
</evidence>
<name>A0ABW5ZX80_9FLAO</name>
<comment type="caution">
    <text evidence="2">The sequence shown here is derived from an EMBL/GenBank/DDBJ whole genome shotgun (WGS) entry which is preliminary data.</text>
</comment>
<accession>A0ABW5ZX80</accession>
<dbReference type="InterPro" id="IPR013783">
    <property type="entry name" value="Ig-like_fold"/>
</dbReference>
<dbReference type="RefSeq" id="WP_241738372.1">
    <property type="nucleotide sequence ID" value="NZ_JADILU010000009.1"/>
</dbReference>
<proteinExistence type="predicted"/>
<keyword evidence="3" id="KW-1185">Reference proteome</keyword>
<evidence type="ECO:0000259" key="1">
    <source>
        <dbReference type="Pfam" id="PF01833"/>
    </source>
</evidence>
<gene>
    <name evidence="2" type="ORF">ACFS29_18425</name>
</gene>
<protein>
    <submittedName>
        <fullName evidence="2">Gliding motility-associated C-terminal domain-containing protein</fullName>
    </submittedName>
</protein>
<organism evidence="2 3">
    <name type="scientific">Psychroserpens luteus</name>
    <dbReference type="NCBI Taxonomy" id="1434066"/>
    <lineage>
        <taxon>Bacteria</taxon>
        <taxon>Pseudomonadati</taxon>
        <taxon>Bacteroidota</taxon>
        <taxon>Flavobacteriia</taxon>
        <taxon>Flavobacteriales</taxon>
        <taxon>Flavobacteriaceae</taxon>
        <taxon>Psychroserpens</taxon>
    </lineage>
</organism>
<dbReference type="SUPFAM" id="SSF81296">
    <property type="entry name" value="E set domains"/>
    <property type="match status" value="1"/>
</dbReference>
<dbReference type="Proteomes" id="UP001597548">
    <property type="component" value="Unassembled WGS sequence"/>
</dbReference>
<feature type="domain" description="IPT/TIG" evidence="1">
    <location>
        <begin position="42"/>
        <end position="117"/>
    </location>
</feature>
<dbReference type="Gene3D" id="2.60.40.10">
    <property type="entry name" value="Immunoglobulins"/>
    <property type="match status" value="1"/>
</dbReference>
<dbReference type="InterPro" id="IPR002909">
    <property type="entry name" value="IPT_dom"/>
</dbReference>
<dbReference type="Pfam" id="PF01833">
    <property type="entry name" value="TIG"/>
    <property type="match status" value="1"/>
</dbReference>
<sequence length="692" mass="75291">MKFFTLIITLFFSILFFNVSIAFNSIKNSTNNLENKSFCPAPILTSFSPMSGPENTLITITGSFFNDATSVTFDGIDASFTIINDSEMTTLVPAGTSNSSIISITSSGGCIGNATTSFSLITSECTTGELYISEIFDSETGSYGIIELYNPTNAVISLDGIYSVERYGDIGTINPSITIPLINTVGPEQTYIIQMGSTGTDCGVATDITTATGFNANDEFKLLKNNIVIDVTEAPDENGYTIVRNADAVVPSDTFIASDWFIDSDEDCSNLETHTADSTSSETPNITHPTFQNICANEIATFSVTVDSGTFSYQWKTLNASGNWVNVSNNTNYSGATTSTLTITNVPANFNGNQYYCEITSASCNLASNAALLQVNTSEVDVITDQNVCDNFTLPSITNGLYFTDTNGTGTQLNAGDIISTSQIIYIFNSIGTCTNESSFTVTITETPLVDTIENQTVCTEYTLPILTNGNYFTGPNGTGTTFNAGATINTSQTIYIYNGVNTSSLSCSNESSFDITIYPSTDFSLTEDNLVINEDTLTVTMADDTINYEYALDDGDFQSDNIFSNLPNGDYTLYVRDTNGCIIKSIVFNIFNDLEDLIIPNGFSPNDDGYNDWFNIQGLYDIYLNHDLEIYNRYGTLVFKGNNDNKWFGVANKGILKTDKILPTGTYFYILHLNDSNASTNAFNGWVYLNK</sequence>
<reference evidence="3" key="1">
    <citation type="journal article" date="2019" name="Int. J. Syst. Evol. Microbiol.">
        <title>The Global Catalogue of Microorganisms (GCM) 10K type strain sequencing project: providing services to taxonomists for standard genome sequencing and annotation.</title>
        <authorList>
            <consortium name="The Broad Institute Genomics Platform"/>
            <consortium name="The Broad Institute Genome Sequencing Center for Infectious Disease"/>
            <person name="Wu L."/>
            <person name="Ma J."/>
        </authorList>
    </citation>
    <scope>NUCLEOTIDE SEQUENCE [LARGE SCALE GENOMIC DNA]</scope>
    <source>
        <strain evidence="3">KCTC 32514</strain>
    </source>
</reference>
<dbReference type="EMBL" id="JBHUOS010000015">
    <property type="protein sequence ID" value="MFD2917634.1"/>
    <property type="molecule type" value="Genomic_DNA"/>
</dbReference>
<dbReference type="Pfam" id="PF13585">
    <property type="entry name" value="CHU_C"/>
    <property type="match status" value="1"/>
</dbReference>
<dbReference type="InterPro" id="IPR014756">
    <property type="entry name" value="Ig_E-set"/>
</dbReference>
<dbReference type="InterPro" id="IPR026341">
    <property type="entry name" value="T9SS_type_B"/>
</dbReference>
<dbReference type="NCBIfam" id="TIGR04131">
    <property type="entry name" value="Bac_Flav_CTERM"/>
    <property type="match status" value="1"/>
</dbReference>
<dbReference type="CDD" id="cd00603">
    <property type="entry name" value="IPT_PCSR"/>
    <property type="match status" value="1"/>
</dbReference>
<evidence type="ECO:0000313" key="3">
    <source>
        <dbReference type="Proteomes" id="UP001597548"/>
    </source>
</evidence>